<dbReference type="AlphaFoldDB" id="A0A1Y1JI25"/>
<evidence type="ECO:0000256" key="10">
    <source>
        <dbReference type="SAM" id="MobiDB-lite"/>
    </source>
</evidence>
<evidence type="ECO:0000256" key="7">
    <source>
        <dbReference type="ARBA" id="ARBA00023004"/>
    </source>
</evidence>
<comment type="caution">
    <text evidence="12">The sequence shown here is derived from an EMBL/GenBank/DDBJ whole genome shotgun (WGS) entry which is preliminary data.</text>
</comment>
<keyword evidence="13" id="KW-1185">Reference proteome</keyword>
<dbReference type="OrthoDB" id="407609at2759"/>
<evidence type="ECO:0000256" key="3">
    <source>
        <dbReference type="ARBA" id="ARBA00004123"/>
    </source>
</evidence>
<evidence type="ECO:0000256" key="1">
    <source>
        <dbReference type="ARBA" id="ARBA00001936"/>
    </source>
</evidence>
<evidence type="ECO:0000256" key="4">
    <source>
        <dbReference type="ARBA" id="ARBA00022723"/>
    </source>
</evidence>
<dbReference type="GeneID" id="39748900"/>
<feature type="compositionally biased region" description="Basic and acidic residues" evidence="10">
    <location>
        <begin position="310"/>
        <end position="394"/>
    </location>
</feature>
<feature type="region of interest" description="Disordered" evidence="10">
    <location>
        <begin position="649"/>
        <end position="682"/>
    </location>
</feature>
<feature type="compositionally biased region" description="Polar residues" evidence="10">
    <location>
        <begin position="704"/>
        <end position="716"/>
    </location>
</feature>
<keyword evidence="6" id="KW-0862">Zinc</keyword>
<dbReference type="InterPro" id="IPR029052">
    <property type="entry name" value="Metallo-depent_PP-like"/>
</dbReference>
<name>A0A1Y1JI25_PLAGO</name>
<feature type="compositionally biased region" description="Low complexity" evidence="10">
    <location>
        <begin position="422"/>
        <end position="434"/>
    </location>
</feature>
<dbReference type="Gene3D" id="3.60.21.10">
    <property type="match status" value="1"/>
</dbReference>
<keyword evidence="4" id="KW-0479">Metal-binding</keyword>
<dbReference type="PANTHER" id="PTHR12849">
    <property type="entry name" value="RNA LARIAT DEBRANCHING ENZYME"/>
    <property type="match status" value="1"/>
</dbReference>
<dbReference type="GO" id="GO:0000398">
    <property type="term" value="P:mRNA splicing, via spliceosome"/>
    <property type="evidence" value="ECO:0007669"/>
    <property type="project" value="TreeGrafter"/>
</dbReference>
<dbReference type="SMART" id="SM01124">
    <property type="entry name" value="DBR1"/>
    <property type="match status" value="1"/>
</dbReference>
<evidence type="ECO:0000256" key="6">
    <source>
        <dbReference type="ARBA" id="ARBA00022833"/>
    </source>
</evidence>
<dbReference type="CDD" id="cd00844">
    <property type="entry name" value="MPP_Dbr1_N"/>
    <property type="match status" value="1"/>
</dbReference>
<keyword evidence="9" id="KW-0539">Nucleus</keyword>
<comment type="subcellular location">
    <subcellularLocation>
        <location evidence="3">Nucleus</location>
    </subcellularLocation>
</comment>
<evidence type="ECO:0000313" key="12">
    <source>
        <dbReference type="EMBL" id="GAW82166.1"/>
    </source>
</evidence>
<evidence type="ECO:0000313" key="13">
    <source>
        <dbReference type="Proteomes" id="UP000195521"/>
    </source>
</evidence>
<comment type="cofactor">
    <cofactor evidence="2">
        <name>Zn(2+)</name>
        <dbReference type="ChEBI" id="CHEBI:29105"/>
    </cofactor>
</comment>
<feature type="region of interest" description="Disordered" evidence="10">
    <location>
        <begin position="696"/>
        <end position="727"/>
    </location>
</feature>
<keyword evidence="8" id="KW-0464">Manganese</keyword>
<evidence type="ECO:0000256" key="5">
    <source>
        <dbReference type="ARBA" id="ARBA00022801"/>
    </source>
</evidence>
<dbReference type="GO" id="GO:0008419">
    <property type="term" value="F:RNA lariat debranching enzyme activity"/>
    <property type="evidence" value="ECO:0007669"/>
    <property type="project" value="TreeGrafter"/>
</dbReference>
<proteinExistence type="predicted"/>
<dbReference type="OMA" id="DFECVRY"/>
<dbReference type="InterPro" id="IPR007708">
    <property type="entry name" value="DBR1_C"/>
</dbReference>
<dbReference type="Proteomes" id="UP000195521">
    <property type="component" value="Unassembled WGS sequence"/>
</dbReference>
<evidence type="ECO:0000259" key="11">
    <source>
        <dbReference type="SMART" id="SM01124"/>
    </source>
</evidence>
<evidence type="ECO:0000256" key="8">
    <source>
        <dbReference type="ARBA" id="ARBA00023211"/>
    </source>
</evidence>
<keyword evidence="7" id="KW-0408">Iron</keyword>
<dbReference type="GO" id="GO:0046872">
    <property type="term" value="F:metal ion binding"/>
    <property type="evidence" value="ECO:0007669"/>
    <property type="project" value="UniProtKB-KW"/>
</dbReference>
<dbReference type="RefSeq" id="XP_028544755.1">
    <property type="nucleotide sequence ID" value="XM_028688954.1"/>
</dbReference>
<feature type="region of interest" description="Disordered" evidence="10">
    <location>
        <begin position="614"/>
        <end position="636"/>
    </location>
</feature>
<evidence type="ECO:0000256" key="9">
    <source>
        <dbReference type="ARBA" id="ARBA00023242"/>
    </source>
</evidence>
<organism evidence="12 13">
    <name type="scientific">Plasmodium gonderi</name>
    <dbReference type="NCBI Taxonomy" id="77519"/>
    <lineage>
        <taxon>Eukaryota</taxon>
        <taxon>Sar</taxon>
        <taxon>Alveolata</taxon>
        <taxon>Apicomplexa</taxon>
        <taxon>Aconoidasida</taxon>
        <taxon>Haemosporida</taxon>
        <taxon>Plasmodiidae</taxon>
        <taxon>Plasmodium</taxon>
        <taxon>Plasmodium (Plasmodium)</taxon>
    </lineage>
</organism>
<gene>
    <name evidence="12" type="ORF">PGO_121600</name>
</gene>
<dbReference type="InterPro" id="IPR041816">
    <property type="entry name" value="Dbr1_N"/>
</dbReference>
<dbReference type="PANTHER" id="PTHR12849:SF0">
    <property type="entry name" value="LARIAT DEBRANCHING ENZYME"/>
    <property type="match status" value="1"/>
</dbReference>
<keyword evidence="5" id="KW-0378">Hydrolase</keyword>
<accession>A0A1Y1JI25</accession>
<feature type="domain" description="Lariat debranching enzyme C-terminal" evidence="11">
    <location>
        <begin position="448"/>
        <end position="552"/>
    </location>
</feature>
<protein>
    <submittedName>
        <fullName evidence="12">Ser/Thr protein phosphatase family protein</fullName>
    </submittedName>
</protein>
<dbReference type="GO" id="GO:0005634">
    <property type="term" value="C:nucleus"/>
    <property type="evidence" value="ECO:0007669"/>
    <property type="project" value="UniProtKB-SubCell"/>
</dbReference>
<dbReference type="SUPFAM" id="SSF56300">
    <property type="entry name" value="Metallo-dependent phosphatases"/>
    <property type="match status" value="1"/>
</dbReference>
<dbReference type="Pfam" id="PF05011">
    <property type="entry name" value="DBR1"/>
    <property type="match status" value="1"/>
</dbReference>
<comment type="cofactor">
    <cofactor evidence="1">
        <name>Mn(2+)</name>
        <dbReference type="ChEBI" id="CHEBI:29035"/>
    </cofactor>
</comment>
<evidence type="ECO:0000256" key="2">
    <source>
        <dbReference type="ARBA" id="ARBA00001947"/>
    </source>
</evidence>
<feature type="region of interest" description="Disordered" evidence="10">
    <location>
        <begin position="310"/>
        <end position="455"/>
    </location>
</feature>
<reference evidence="13" key="1">
    <citation type="submission" date="2017-04" db="EMBL/GenBank/DDBJ databases">
        <title>Plasmodium gonderi genome.</title>
        <authorList>
            <person name="Arisue N."/>
            <person name="Honma H."/>
            <person name="Kawai S."/>
            <person name="Tougan T."/>
            <person name="Tanabe K."/>
            <person name="Horii T."/>
        </authorList>
    </citation>
    <scope>NUCLEOTIDE SEQUENCE [LARGE SCALE GENOMIC DNA]</scope>
    <source>
        <strain evidence="13">ATCC 30045</strain>
    </source>
</reference>
<dbReference type="EMBL" id="BDQF01000013">
    <property type="protein sequence ID" value="GAW82166.1"/>
    <property type="molecule type" value="Genomic_DNA"/>
</dbReference>
<sequence>MIIAVVGCTHGELKFIYATIEKLEKDNNFKVDLLICCGDFECVRYGIDNECLNVPNKYKKEENDFRDYFTGKKKAKVLTIFVGGNHEAVNVLKQLYYGGWVAPNIYFLGYSNIHNINNFRICSLSGIYKKYNFYKKYYEHYPYNEISKVSSYHVRKYEIEKLKLIREKVDIVITHDWPNNIEKHGDVNDLVRKKFHFHSDVYNNTLGNPHTEFLLNKLKPHFWFSSHLHVKYSAIFLHNDKKNYTRFLSLDKAEPRKHFIQILNIEKRNNIPYLRFDHLPKSTANNDTDGKSVFFNEDYEKLLQHVEDVQRRDAEEDAKADTDKVDAKADTDKVDAKADTDKVDAKADTDKVDVKGDTDKVDVKGDTDKVDVKGDTDKADAKDKNCKNPDDGIRGSKVVPKLNEKGATQSNDQLNNKEWEGAEAGNVEAGNTEEGNTEEGNAEAGGETNGGKDPSEERKQFYICYDEEWLAILKANHHLISVSNNKDYNLEKLKYPSKEDFEYINEKLKKLEKISIKGKDYYCVHGYKNPSYKHLWEQRQIFLNRFDFQELNIYNEFEKDFFAEEVRKIEAGLPLEEPKVVEDDEVGEYGEAEHVDEMSVVENNGQYNQFNQYNPYDLHSQHNPYDLHSQHSPYDLHSKHNLYNLQHSQHNPYDLHSQNNPYDLHSQNNPYDLHSQNNPYDLQSQKNQLNQHKLYDPIGENEDSNPNVQSIPNSENVPGVEGTNETT</sequence>